<evidence type="ECO:0000313" key="8">
    <source>
        <dbReference type="Proteomes" id="UP000053268"/>
    </source>
</evidence>
<evidence type="ECO:0000259" key="6">
    <source>
        <dbReference type="PROSITE" id="PS50103"/>
    </source>
</evidence>
<dbReference type="AlphaFoldDB" id="A0A194QH49"/>
<evidence type="ECO:0000256" key="5">
    <source>
        <dbReference type="SAM" id="MobiDB-lite"/>
    </source>
</evidence>
<dbReference type="InterPro" id="IPR000571">
    <property type="entry name" value="Znf_CCCH"/>
</dbReference>
<evidence type="ECO:0000256" key="4">
    <source>
        <dbReference type="PROSITE-ProRule" id="PRU00723"/>
    </source>
</evidence>
<feature type="compositionally biased region" description="Basic and acidic residues" evidence="5">
    <location>
        <begin position="78"/>
        <end position="100"/>
    </location>
</feature>
<feature type="compositionally biased region" description="Acidic residues" evidence="5">
    <location>
        <begin position="115"/>
        <end position="125"/>
    </location>
</feature>
<dbReference type="Gene3D" id="3.30.160.60">
    <property type="entry name" value="Classic Zinc Finger"/>
    <property type="match status" value="1"/>
</dbReference>
<dbReference type="Pfam" id="PF06220">
    <property type="entry name" value="zf-U1"/>
    <property type="match status" value="1"/>
</dbReference>
<keyword evidence="2 4" id="KW-0863">Zinc-finger</keyword>
<feature type="compositionally biased region" description="Acidic residues" evidence="5">
    <location>
        <begin position="1"/>
        <end position="13"/>
    </location>
</feature>
<protein>
    <submittedName>
        <fullName evidence="7">Zinc finger matrin-type protein 5</fullName>
    </submittedName>
</protein>
<evidence type="ECO:0000256" key="2">
    <source>
        <dbReference type="ARBA" id="ARBA00022771"/>
    </source>
</evidence>
<dbReference type="InterPro" id="IPR003604">
    <property type="entry name" value="Matrin/U1-like-C_Znf_C2H2"/>
</dbReference>
<evidence type="ECO:0000256" key="1">
    <source>
        <dbReference type="ARBA" id="ARBA00022723"/>
    </source>
</evidence>
<feature type="zinc finger region" description="C3H1-type" evidence="4">
    <location>
        <begin position="417"/>
        <end position="444"/>
    </location>
</feature>
<feature type="region of interest" description="Disordered" evidence="5">
    <location>
        <begin position="1"/>
        <end position="138"/>
    </location>
</feature>
<dbReference type="PANTHER" id="PTHR16465:SF0">
    <property type="entry name" value="ZINC FINGER MATRIN-TYPE PROTEIN 5"/>
    <property type="match status" value="1"/>
</dbReference>
<name>A0A194QH49_PAPXU</name>
<proteinExistence type="predicted"/>
<keyword evidence="3 4" id="KW-0862">Zinc</keyword>
<dbReference type="SUPFAM" id="SSF57667">
    <property type="entry name" value="beta-beta-alpha zinc fingers"/>
    <property type="match status" value="1"/>
</dbReference>
<keyword evidence="1 4" id="KW-0479">Metal-binding</keyword>
<feature type="domain" description="C3H1-type" evidence="6">
    <location>
        <begin position="417"/>
        <end position="444"/>
    </location>
</feature>
<dbReference type="SMART" id="SM00451">
    <property type="entry name" value="ZnF_U1"/>
    <property type="match status" value="1"/>
</dbReference>
<dbReference type="PROSITE" id="PS50103">
    <property type="entry name" value="ZF_C3H1"/>
    <property type="match status" value="1"/>
</dbReference>
<dbReference type="GO" id="GO:0008270">
    <property type="term" value="F:zinc ion binding"/>
    <property type="evidence" value="ECO:0007669"/>
    <property type="project" value="UniProtKB-KW"/>
</dbReference>
<evidence type="ECO:0000256" key="3">
    <source>
        <dbReference type="ARBA" id="ARBA00022833"/>
    </source>
</evidence>
<organism evidence="7 8">
    <name type="scientific">Papilio xuthus</name>
    <name type="common">Asian swallowtail butterfly</name>
    <dbReference type="NCBI Taxonomy" id="66420"/>
    <lineage>
        <taxon>Eukaryota</taxon>
        <taxon>Metazoa</taxon>
        <taxon>Ecdysozoa</taxon>
        <taxon>Arthropoda</taxon>
        <taxon>Hexapoda</taxon>
        <taxon>Insecta</taxon>
        <taxon>Pterygota</taxon>
        <taxon>Neoptera</taxon>
        <taxon>Endopterygota</taxon>
        <taxon>Lepidoptera</taxon>
        <taxon>Glossata</taxon>
        <taxon>Ditrysia</taxon>
        <taxon>Papilionoidea</taxon>
        <taxon>Papilionidae</taxon>
        <taxon>Papilioninae</taxon>
        <taxon>Papilio</taxon>
    </lineage>
</organism>
<dbReference type="EMBL" id="KQ458859">
    <property type="protein sequence ID" value="KPJ04837.1"/>
    <property type="molecule type" value="Genomic_DNA"/>
</dbReference>
<evidence type="ECO:0000313" key="7">
    <source>
        <dbReference type="EMBL" id="KPJ04837.1"/>
    </source>
</evidence>
<feature type="compositionally biased region" description="Basic and acidic residues" evidence="5">
    <location>
        <begin position="126"/>
        <end position="138"/>
    </location>
</feature>
<dbReference type="GO" id="GO:0003676">
    <property type="term" value="F:nucleic acid binding"/>
    <property type="evidence" value="ECO:0007669"/>
    <property type="project" value="InterPro"/>
</dbReference>
<sequence>MLQESDQEDNVENIEEKSDVNPLESKKGDELLEDKNDENIHEVTESRVERSSEDASDRIPTAEIKTANEDQLETNLDESSRRSVDESNSKSDFKDSEKSDLNLNTEDASERSLTNEDELDEYLIDDMEKTGQEDELADKNDAEIEEIQGKSADNVPIDNSRSLSHEAQDAILDHKARTAQIDDEPSADSSLNVNDDIKVLGSRRSFSGDPSSDGLVNLGRTGNIFNDNLLPNNLNPSQFTKIASSETIMPNRFYNPPPMPIKFNDFASQNKPQKPYDPFTSSESKPFDEFNFNPFSNSYPYAYNPKPIATTTPKPIEVNNFRKNPSDFFPKFPPPPSINANPKVNILGDNFQPFYPGTIRPLEASVMGKRYYCDYCDKNMVATPAIIRTHLKGAVHQKLVNEHYQQYKDATTILKEEGTKKPCLRFLKGECNFGGICRFSHYTKEQIEALREYVAVNEQRKVEQNQPSFTELYQRLQSEKTTKTTSTETTVYDNNGVTHTFPWIYNESFDIYGVNLPPSLRRFKVEDFTNVNFTEWG</sequence>
<feature type="compositionally biased region" description="Basic and acidic residues" evidence="5">
    <location>
        <begin position="14"/>
        <end position="57"/>
    </location>
</feature>
<keyword evidence="8" id="KW-1185">Reference proteome</keyword>
<dbReference type="Proteomes" id="UP000053268">
    <property type="component" value="Unassembled WGS sequence"/>
</dbReference>
<dbReference type="InterPro" id="IPR013085">
    <property type="entry name" value="U1-CZ_Znf_C2H2"/>
</dbReference>
<reference evidence="7 8" key="1">
    <citation type="journal article" date="2015" name="Nat. Commun.">
        <title>Outbred genome sequencing and CRISPR/Cas9 gene editing in butterflies.</title>
        <authorList>
            <person name="Li X."/>
            <person name="Fan D."/>
            <person name="Zhang W."/>
            <person name="Liu G."/>
            <person name="Zhang L."/>
            <person name="Zhao L."/>
            <person name="Fang X."/>
            <person name="Chen L."/>
            <person name="Dong Y."/>
            <person name="Chen Y."/>
            <person name="Ding Y."/>
            <person name="Zhao R."/>
            <person name="Feng M."/>
            <person name="Zhu Y."/>
            <person name="Feng Y."/>
            <person name="Jiang X."/>
            <person name="Zhu D."/>
            <person name="Xiang H."/>
            <person name="Feng X."/>
            <person name="Li S."/>
            <person name="Wang J."/>
            <person name="Zhang G."/>
            <person name="Kronforst M.R."/>
            <person name="Wang W."/>
        </authorList>
    </citation>
    <scope>NUCLEOTIDE SEQUENCE [LARGE SCALE GENOMIC DNA]</scope>
    <source>
        <strain evidence="7">Ya'a_city_454_Px</strain>
        <tissue evidence="7">Whole body</tissue>
    </source>
</reference>
<dbReference type="GO" id="GO:0005689">
    <property type="term" value="C:U12-type spliceosomal complex"/>
    <property type="evidence" value="ECO:0007669"/>
    <property type="project" value="TreeGrafter"/>
</dbReference>
<gene>
    <name evidence="7" type="ORF">RR46_01775</name>
</gene>
<dbReference type="STRING" id="66420.A0A194QH49"/>
<dbReference type="InterPro" id="IPR036236">
    <property type="entry name" value="Znf_C2H2_sf"/>
</dbReference>
<accession>A0A194QH49</accession>
<dbReference type="PANTHER" id="PTHR16465">
    <property type="entry name" value="NUCLEASE-RELATED"/>
    <property type="match status" value="1"/>
</dbReference>